<gene>
    <name evidence="1" type="ORF">EM932_06100</name>
</gene>
<protein>
    <submittedName>
        <fullName evidence="1">Uncharacterized protein</fullName>
    </submittedName>
</protein>
<comment type="caution">
    <text evidence="1">The sequence shown here is derived from an EMBL/GenBank/DDBJ whole genome shotgun (WGS) entry which is preliminary data.</text>
</comment>
<dbReference type="RefSeq" id="WP_135876289.1">
    <property type="nucleotide sequence ID" value="NZ_SRSO01000006.1"/>
</dbReference>
<evidence type="ECO:0000313" key="1">
    <source>
        <dbReference type="EMBL" id="TGV03595.1"/>
    </source>
</evidence>
<accession>A0A4S1DZY2</accession>
<organism evidence="1 2">
    <name type="scientific">Flavivirga rizhaonensis</name>
    <dbReference type="NCBI Taxonomy" id="2559571"/>
    <lineage>
        <taxon>Bacteria</taxon>
        <taxon>Pseudomonadati</taxon>
        <taxon>Bacteroidota</taxon>
        <taxon>Flavobacteriia</taxon>
        <taxon>Flavobacteriales</taxon>
        <taxon>Flavobacteriaceae</taxon>
        <taxon>Flavivirga</taxon>
    </lineage>
</organism>
<dbReference type="OrthoDB" id="1163652at2"/>
<sequence length="164" mass="19163">MKKIEHHIFLYKNNLIIKSLLQPIQEKIAIFDRMYKLLETVSDCEKDELLEQLEALDLEIMEDLDEEYADTLSNNELVDEANEESPTTEKVEEVNIKIKSKKSKKLSDESILDELVQKGLTDTIGRTTLRDLGLQAPLGWDTVIGKYRVIRISTFKYRYRIELK</sequence>
<dbReference type="EMBL" id="SRSO01000006">
    <property type="protein sequence ID" value="TGV03595.1"/>
    <property type="molecule type" value="Genomic_DNA"/>
</dbReference>
<name>A0A4S1DZY2_9FLAO</name>
<keyword evidence="2" id="KW-1185">Reference proteome</keyword>
<evidence type="ECO:0000313" key="2">
    <source>
        <dbReference type="Proteomes" id="UP000307602"/>
    </source>
</evidence>
<dbReference type="AlphaFoldDB" id="A0A4S1DZY2"/>
<proteinExistence type="predicted"/>
<reference evidence="1 2" key="1">
    <citation type="submission" date="2019-04" db="EMBL/GenBank/DDBJ databases">
        <authorList>
            <person name="Liu A."/>
        </authorList>
    </citation>
    <scope>NUCLEOTIDE SEQUENCE [LARGE SCALE GENOMIC DNA]</scope>
    <source>
        <strain evidence="1 2">RZ03</strain>
    </source>
</reference>
<dbReference type="Proteomes" id="UP000307602">
    <property type="component" value="Unassembled WGS sequence"/>
</dbReference>